<dbReference type="PANTHER" id="PTHR12110:SF21">
    <property type="entry name" value="XYLOSE ISOMERASE-LIKE TIM BARREL DOMAIN-CONTAINING PROTEIN"/>
    <property type="match status" value="1"/>
</dbReference>
<dbReference type="Pfam" id="PF00903">
    <property type="entry name" value="Glyoxalase"/>
    <property type="match status" value="1"/>
</dbReference>
<dbReference type="GO" id="GO:0051213">
    <property type="term" value="F:dioxygenase activity"/>
    <property type="evidence" value="ECO:0007669"/>
    <property type="project" value="UniProtKB-KW"/>
</dbReference>
<feature type="binding site" evidence="1">
    <location>
        <position position="594"/>
    </location>
    <ligand>
        <name>Mg(2+)</name>
        <dbReference type="ChEBI" id="CHEBI:18420"/>
    </ligand>
</feature>
<dbReference type="PANTHER" id="PTHR12110">
    <property type="entry name" value="HYDROXYPYRUVATE ISOMERASE"/>
    <property type="match status" value="1"/>
</dbReference>
<protein>
    <recommendedName>
        <fullName evidence="1">3-dehydroshikimate dehydratase</fullName>
        <shortName evidence="1">DSD</shortName>
        <ecNumber evidence="1">4.2.1.118</ecNumber>
    </recommendedName>
</protein>
<feature type="binding site" evidence="1">
    <location>
        <position position="191"/>
    </location>
    <ligand>
        <name>a divalent metal cation</name>
        <dbReference type="ChEBI" id="CHEBI:60240"/>
        <note>catalytic</note>
    </ligand>
</feature>
<dbReference type="Gene3D" id="3.20.20.150">
    <property type="entry name" value="Divalent-metal-dependent TIM barrel enzymes"/>
    <property type="match status" value="1"/>
</dbReference>
<keyword evidence="2" id="KW-0670">Pyruvate</keyword>
<comment type="cofactor">
    <cofactor evidence="1">
        <name>a divalent metal cation</name>
        <dbReference type="ChEBI" id="CHEBI:60240"/>
    </cofactor>
</comment>
<dbReference type="OrthoDB" id="9780241at2"/>
<dbReference type="Pfam" id="PF14696">
    <property type="entry name" value="Glyoxalase_5"/>
    <property type="match status" value="1"/>
</dbReference>
<name>A0A0P0A7A7_9RHOB</name>
<dbReference type="PATRIC" id="fig|1397108.4.peg.273"/>
<keyword evidence="3" id="KW-1185">Reference proteome</keyword>
<sequence>MKTSIATVSVSGDFQEKLTAIANAGFDGIEIFEQDFITFDGAPRDVGRLVADHGLTIDLFQPVRDFEGLDGAARTKAFDRIERKFDLMSELGTDLLLISSSTHAQATGGVDRLADDFNELGARAAKRGLRVGYEARAWGKYVRDHRDAWDIVRHADHASVGLILDSFHTLAAKVDPDTIRDIPGNKIFHVQLSDAPHIDMGLEYLSRHFRNMPGEGDLDIVSFLRAVMATGYAGPLSLEILNDQFRGGSARVIAADGHRSLVKLMDDLRRIEPDLDLDLPAMPAPVDVRGVEFVEFAANEKEAGTLGKMLHTLGFSRSGQHIHKAVSLWTQGDINIVINTEQEGFAHSAYVMHGTCVCDVGLNVADAQAAKARAQALGANLFSQRLGEGELNIPAVRGVGGSVLHLLDKSSNLAQVWDQEFMQMVDKDAKPVGLMRIDHFAETMKHDEMLTWTLFYTSIFNLERTPQVDVADPGGVVHSRAIQSPDGTFRLTMNGVESHRTFAGRFVADSFGSSVQHIAMETDDIFATAKALANNGFESLPMFENYYGELAARADVDADTLAEMQAHNILYDEDEHGAFLQMYSKPYGEGFFFEIVQRVDGYDGYGAVNASARTAALKRLSRPAGMPRT</sequence>
<gene>
    <name evidence="2" type="ORF">IMCC12053_262</name>
</gene>
<dbReference type="AlphaFoldDB" id="A0A0P0A7A7"/>
<feature type="binding site" evidence="1">
    <location>
        <position position="439"/>
    </location>
    <ligand>
        <name>Mg(2+)</name>
        <dbReference type="ChEBI" id="CHEBI:18420"/>
    </ligand>
</feature>
<dbReference type="InterPro" id="IPR037523">
    <property type="entry name" value="VOC_core"/>
</dbReference>
<dbReference type="SUPFAM" id="SSF51658">
    <property type="entry name" value="Xylose isomerase-like"/>
    <property type="match status" value="1"/>
</dbReference>
<feature type="binding site" evidence="1">
    <location>
        <position position="239"/>
    </location>
    <ligand>
        <name>a divalent metal cation</name>
        <dbReference type="ChEBI" id="CHEBI:60240"/>
        <note>catalytic</note>
    </ligand>
</feature>
<comment type="pathway">
    <text evidence="1">Aromatic compound metabolism; 3,4-dihydroxybenzoate biosynthesis.</text>
</comment>
<feature type="binding site" evidence="1">
    <location>
        <position position="134"/>
    </location>
    <ligand>
        <name>a divalent metal cation</name>
        <dbReference type="ChEBI" id="CHEBI:60240"/>
        <note>catalytic</note>
    </ligand>
</feature>
<dbReference type="STRING" id="1397108.IMCC12053_262"/>
<organism evidence="2 3">
    <name type="scientific">Celeribacter marinus</name>
    <dbReference type="NCBI Taxonomy" id="1397108"/>
    <lineage>
        <taxon>Bacteria</taxon>
        <taxon>Pseudomonadati</taxon>
        <taxon>Pseudomonadota</taxon>
        <taxon>Alphaproteobacteria</taxon>
        <taxon>Rhodobacterales</taxon>
        <taxon>Roseobacteraceae</taxon>
        <taxon>Celeribacter</taxon>
    </lineage>
</organism>
<dbReference type="InterPro" id="IPR013022">
    <property type="entry name" value="Xyl_isomerase-like_TIM-brl"/>
</dbReference>
<dbReference type="Pfam" id="PF01261">
    <property type="entry name" value="AP_endonuc_2"/>
    <property type="match status" value="1"/>
</dbReference>
<evidence type="ECO:0000313" key="2">
    <source>
        <dbReference type="EMBL" id="ALI54212.1"/>
    </source>
</evidence>
<proteinExistence type="inferred from homology"/>
<dbReference type="GO" id="GO:0046565">
    <property type="term" value="F:3-dehydroshikimate dehydratase activity"/>
    <property type="evidence" value="ECO:0007669"/>
    <property type="project" value="UniProtKB-UniRule"/>
</dbReference>
<dbReference type="GO" id="GO:0046279">
    <property type="term" value="P:3,4-dihydroxybenzoate biosynthetic process"/>
    <property type="evidence" value="ECO:0007669"/>
    <property type="project" value="UniProtKB-UniRule"/>
</dbReference>
<keyword evidence="2" id="KW-0560">Oxidoreductase</keyword>
<accession>A0A0P0A7A7</accession>
<dbReference type="Gene3D" id="3.10.180.10">
    <property type="entry name" value="2,3-Dihydroxybiphenyl 1,2-Dioxygenase, domain 1"/>
    <property type="match status" value="2"/>
</dbReference>
<reference evidence="2 3" key="1">
    <citation type="submission" date="2015-05" db="EMBL/GenBank/DDBJ databases">
        <authorList>
            <person name="Wang D.B."/>
            <person name="Wang M."/>
        </authorList>
    </citation>
    <scope>NUCLEOTIDE SEQUENCE [LARGE SCALE GENOMIC DNA]</scope>
    <source>
        <strain evidence="2 3">IMCC 12053</strain>
    </source>
</reference>
<dbReference type="InterPro" id="IPR050312">
    <property type="entry name" value="IolE/XylAMocC-like"/>
</dbReference>
<evidence type="ECO:0000256" key="1">
    <source>
        <dbReference type="HAMAP-Rule" id="MF_02238"/>
    </source>
</evidence>
<keyword evidence="1" id="KW-0456">Lyase</keyword>
<dbReference type="EC" id="4.2.1.118" evidence="1"/>
<dbReference type="InterPro" id="IPR004360">
    <property type="entry name" value="Glyas_Fos-R_dOase_dom"/>
</dbReference>
<dbReference type="GO" id="GO:0046872">
    <property type="term" value="F:metal ion binding"/>
    <property type="evidence" value="ECO:0007669"/>
    <property type="project" value="UniProtKB-UniRule"/>
</dbReference>
<dbReference type="UniPathway" id="UPA00088"/>
<dbReference type="RefSeq" id="WP_062214961.1">
    <property type="nucleotide sequence ID" value="NZ_CP012023.1"/>
</dbReference>
<dbReference type="KEGG" id="cmar:IMCC12053_262"/>
<evidence type="ECO:0000313" key="3">
    <source>
        <dbReference type="Proteomes" id="UP000064920"/>
    </source>
</evidence>
<keyword evidence="2" id="KW-0223">Dioxygenase</keyword>
<comment type="function">
    <text evidence="1">Catalyzes the conversion of 3-dehydroshikimate to protocatechuate (3,4-dihydroxybenzoate), a common intermediate of quinate and shikimate degradation pathways.</text>
</comment>
<dbReference type="InterPro" id="IPR043700">
    <property type="entry name" value="DSD"/>
</dbReference>
<dbReference type="InterPro" id="IPR036237">
    <property type="entry name" value="Xyl_isomerase-like_sf"/>
</dbReference>
<dbReference type="InterPro" id="IPR029068">
    <property type="entry name" value="Glyas_Bleomycin-R_OHBP_Dase"/>
</dbReference>
<feature type="binding site" evidence="1">
    <location>
        <position position="517"/>
    </location>
    <ligand>
        <name>Mg(2+)</name>
        <dbReference type="ChEBI" id="CHEBI:18420"/>
    </ligand>
</feature>
<comment type="catalytic activity">
    <reaction evidence="1">
        <text>3-dehydroshikimate = 3,4-dihydroxybenzoate + H2O</text>
        <dbReference type="Rhea" id="RHEA:24848"/>
        <dbReference type="ChEBI" id="CHEBI:15377"/>
        <dbReference type="ChEBI" id="CHEBI:16630"/>
        <dbReference type="ChEBI" id="CHEBI:36241"/>
        <dbReference type="EC" id="4.2.1.118"/>
    </reaction>
</comment>
<dbReference type="HAMAP" id="MF_02238">
    <property type="entry name" value="DSD"/>
    <property type="match status" value="1"/>
</dbReference>
<dbReference type="Proteomes" id="UP000064920">
    <property type="component" value="Chromosome"/>
</dbReference>
<feature type="binding site" evidence="1">
    <location>
        <position position="165"/>
    </location>
    <ligand>
        <name>a divalent metal cation</name>
        <dbReference type="ChEBI" id="CHEBI:60240"/>
        <note>catalytic</note>
    </ligand>
</feature>
<dbReference type="PROSITE" id="PS51819">
    <property type="entry name" value="VOC"/>
    <property type="match status" value="2"/>
</dbReference>
<dbReference type="EMBL" id="CP012023">
    <property type="protein sequence ID" value="ALI54212.1"/>
    <property type="molecule type" value="Genomic_DNA"/>
</dbReference>
<keyword evidence="1" id="KW-0479">Metal-binding</keyword>
<comment type="similarity">
    <text evidence="1">Belongs to the bacterial two-domain DSD family.</text>
</comment>
<dbReference type="SUPFAM" id="SSF54593">
    <property type="entry name" value="Glyoxalase/Bleomycin resistance protein/Dihydroxybiphenyl dioxygenase"/>
    <property type="match status" value="1"/>
</dbReference>